<keyword evidence="1" id="KW-0805">Transcription regulation</keyword>
<comment type="caution">
    <text evidence="5">The sequence shown here is derived from an EMBL/GenBank/DDBJ whole genome shotgun (WGS) entry which is preliminary data.</text>
</comment>
<dbReference type="PANTHER" id="PTHR43280">
    <property type="entry name" value="ARAC-FAMILY TRANSCRIPTIONAL REGULATOR"/>
    <property type="match status" value="1"/>
</dbReference>
<name>A0ABW5LYW7_9BACT</name>
<dbReference type="Gene3D" id="1.10.10.60">
    <property type="entry name" value="Homeodomain-like"/>
    <property type="match status" value="1"/>
</dbReference>
<dbReference type="InterPro" id="IPR009057">
    <property type="entry name" value="Homeodomain-like_sf"/>
</dbReference>
<dbReference type="EMBL" id="JBHULN010000001">
    <property type="protein sequence ID" value="MFD2569219.1"/>
    <property type="molecule type" value="Genomic_DNA"/>
</dbReference>
<reference evidence="6" key="1">
    <citation type="journal article" date="2019" name="Int. J. Syst. Evol. Microbiol.">
        <title>The Global Catalogue of Microorganisms (GCM) 10K type strain sequencing project: providing services to taxonomists for standard genome sequencing and annotation.</title>
        <authorList>
            <consortium name="The Broad Institute Genomics Platform"/>
            <consortium name="The Broad Institute Genome Sequencing Center for Infectious Disease"/>
            <person name="Wu L."/>
            <person name="Ma J."/>
        </authorList>
    </citation>
    <scope>NUCLEOTIDE SEQUENCE [LARGE SCALE GENOMIC DNA]</scope>
    <source>
        <strain evidence="6">KCTC 42805</strain>
    </source>
</reference>
<evidence type="ECO:0000259" key="4">
    <source>
        <dbReference type="PROSITE" id="PS01124"/>
    </source>
</evidence>
<keyword evidence="3" id="KW-0804">Transcription</keyword>
<evidence type="ECO:0000313" key="5">
    <source>
        <dbReference type="EMBL" id="MFD2569219.1"/>
    </source>
</evidence>
<dbReference type="InterPro" id="IPR020449">
    <property type="entry name" value="Tscrpt_reg_AraC-type_HTH"/>
</dbReference>
<proteinExistence type="predicted"/>
<evidence type="ECO:0000256" key="3">
    <source>
        <dbReference type="ARBA" id="ARBA00023163"/>
    </source>
</evidence>
<dbReference type="PANTHER" id="PTHR43280:SF32">
    <property type="entry name" value="TRANSCRIPTIONAL REGULATORY PROTEIN"/>
    <property type="match status" value="1"/>
</dbReference>
<dbReference type="SMART" id="SM00342">
    <property type="entry name" value="HTH_ARAC"/>
    <property type="match status" value="1"/>
</dbReference>
<keyword evidence="6" id="KW-1185">Reference proteome</keyword>
<protein>
    <submittedName>
        <fullName evidence="5">Helix-turn-helix domain-containing protein</fullName>
    </submittedName>
</protein>
<dbReference type="InterPro" id="IPR018060">
    <property type="entry name" value="HTH_AraC"/>
</dbReference>
<accession>A0ABW5LYW7</accession>
<evidence type="ECO:0000313" key="6">
    <source>
        <dbReference type="Proteomes" id="UP001597469"/>
    </source>
</evidence>
<gene>
    <name evidence="5" type="ORF">ACFSUS_01155</name>
</gene>
<evidence type="ECO:0000256" key="1">
    <source>
        <dbReference type="ARBA" id="ARBA00023015"/>
    </source>
</evidence>
<keyword evidence="2" id="KW-0238">DNA-binding</keyword>
<dbReference type="Proteomes" id="UP001597469">
    <property type="component" value="Unassembled WGS sequence"/>
</dbReference>
<dbReference type="SUPFAM" id="SSF46689">
    <property type="entry name" value="Homeodomain-like"/>
    <property type="match status" value="1"/>
</dbReference>
<evidence type="ECO:0000256" key="2">
    <source>
        <dbReference type="ARBA" id="ARBA00023125"/>
    </source>
</evidence>
<dbReference type="PROSITE" id="PS01124">
    <property type="entry name" value="HTH_ARAC_FAMILY_2"/>
    <property type="match status" value="1"/>
</dbReference>
<feature type="domain" description="HTH araC/xylS-type" evidence="4">
    <location>
        <begin position="230"/>
        <end position="328"/>
    </location>
</feature>
<sequence>MPAPSLFTTSPTPFANILAIFRASYTIADRANACPSLPLPMNKKMDLDSFDVYAYIKANHADSPDRNYVLVDHQTYHDASIRFPFRNFFHGIGLLYGSGGSFRVGSQQYQMQEGSLITIGPGIVAQWQYDSPNVPADTILFREELLTPLVNSSFWASLPFFQPGGEHVITLDDENRTNVQCLFEALKRFGNEPELVAGLTYSLLMLVRKIHHGNDQSGSRGLSGVAQLVQGFHQLVAQEFRVKKDVAYYASRLHVTPKYLSEVLQSHTGRSAKTIIDDTIFLEAKSLLRQTSMNVQEICYYLGYADTSYFTKAFRNREGVTPLAYRRQ</sequence>
<dbReference type="PRINTS" id="PR00032">
    <property type="entry name" value="HTHARAC"/>
</dbReference>
<organism evidence="5 6">
    <name type="scientific">Spirosoma soli</name>
    <dbReference type="NCBI Taxonomy" id="1770529"/>
    <lineage>
        <taxon>Bacteria</taxon>
        <taxon>Pseudomonadati</taxon>
        <taxon>Bacteroidota</taxon>
        <taxon>Cytophagia</taxon>
        <taxon>Cytophagales</taxon>
        <taxon>Cytophagaceae</taxon>
        <taxon>Spirosoma</taxon>
    </lineage>
</organism>
<dbReference type="Pfam" id="PF12833">
    <property type="entry name" value="HTH_18"/>
    <property type="match status" value="1"/>
</dbReference>